<dbReference type="GO" id="GO:0005525">
    <property type="term" value="F:GTP binding"/>
    <property type="evidence" value="ECO:0007669"/>
    <property type="project" value="InterPro"/>
</dbReference>
<keyword evidence="3 6" id="KW-1133">Transmembrane helix</keyword>
<dbReference type="SUPFAM" id="SSF52540">
    <property type="entry name" value="P-loop containing nucleoside triphosphate hydrolases"/>
    <property type="match status" value="1"/>
</dbReference>
<dbReference type="GO" id="GO:0034707">
    <property type="term" value="C:chloride channel complex"/>
    <property type="evidence" value="ECO:0007669"/>
    <property type="project" value="UniProtKB-KW"/>
</dbReference>
<sequence length="445" mass="51921">MDEQISIPPVGQVGKSALVGQFLWEEFIKEYRPTIEEFNWIEYKKDDSSEILLQVIDSSGSHDFLAMRHLYARMGDAFIIVFAVDDPISFDEAKSIVEEIRARNTKKAPILLAANKIDLYESEENWATKESRLYAFENKLHFAALSATNLFQVTEIFRRVLSEIGNFQPLKMKKRRQSMPNTRISGYTNIEIKDIERLARKHAAAKKRFQFEQIAITFDQYTKLMPLTFLLGFYVSNVVVSREISSTIRRRFPSLTHLVESGLLTDAELKVLNETTKDIKNVRWMMPLHWVQQIIVDEVNDNAPSQALVNHFMQELKAYRISFRKLFSYDWICVPLVYTQVAALATYAYFGFCLLGRQYLDPAKKYKNYEVDLVIPIFTIVQFLFFVGWFKVGQDLMRPFGMDDDDFELDYIFERNVSVSFAIVDRLQMNDYGPYINNNNSIAHY</sequence>
<comment type="similarity">
    <text evidence="5 6">Belongs to the anion channel-forming bestrophin (TC 1.A.46) family. Calcium-sensitive chloride channel subfamily.</text>
</comment>
<dbReference type="Proteomes" id="UP000887581">
    <property type="component" value="Unplaced"/>
</dbReference>
<keyword evidence="6" id="KW-1003">Cell membrane</keyword>
<dbReference type="PROSITE" id="PS51421">
    <property type="entry name" value="RAS"/>
    <property type="match status" value="1"/>
</dbReference>
<dbReference type="InterPro" id="IPR027417">
    <property type="entry name" value="P-loop_NTPase"/>
</dbReference>
<dbReference type="AlphaFoldDB" id="A0A915Q0L7"/>
<reference evidence="8" key="1">
    <citation type="submission" date="2022-11" db="UniProtKB">
        <authorList>
            <consortium name="WormBaseParasite"/>
        </authorList>
    </citation>
    <scope>IDENTIFICATION</scope>
</reference>
<dbReference type="Pfam" id="PF01062">
    <property type="entry name" value="Bestrophin"/>
    <property type="match status" value="1"/>
</dbReference>
<dbReference type="InterPro" id="IPR000615">
    <property type="entry name" value="Bestrophin"/>
</dbReference>
<protein>
    <recommendedName>
        <fullName evidence="6">Bestrophin homolog</fullName>
    </recommendedName>
</protein>
<keyword evidence="6" id="KW-0813">Transport</keyword>
<name>A0A915Q0L7_9BILA</name>
<dbReference type="NCBIfam" id="TIGR00231">
    <property type="entry name" value="small_GTP"/>
    <property type="match status" value="1"/>
</dbReference>
<keyword evidence="7" id="KW-1185">Reference proteome</keyword>
<evidence type="ECO:0000256" key="2">
    <source>
        <dbReference type="ARBA" id="ARBA00022692"/>
    </source>
</evidence>
<dbReference type="GO" id="GO:0005254">
    <property type="term" value="F:chloride channel activity"/>
    <property type="evidence" value="ECO:0007669"/>
    <property type="project" value="UniProtKB-KW"/>
</dbReference>
<dbReference type="GO" id="GO:0003924">
    <property type="term" value="F:GTPase activity"/>
    <property type="evidence" value="ECO:0007669"/>
    <property type="project" value="InterPro"/>
</dbReference>
<keyword evidence="6" id="KW-0407">Ion channel</keyword>
<evidence type="ECO:0000256" key="5">
    <source>
        <dbReference type="ARBA" id="ARBA00034769"/>
    </source>
</evidence>
<keyword evidence="6" id="KW-0868">Chloride</keyword>
<evidence type="ECO:0000256" key="6">
    <source>
        <dbReference type="RuleBase" id="RU363126"/>
    </source>
</evidence>
<comment type="subcellular location">
    <subcellularLocation>
        <location evidence="6">Cell membrane</location>
        <topology evidence="6">Multi-pass membrane protein</topology>
    </subcellularLocation>
    <subcellularLocation>
        <location evidence="1">Membrane</location>
    </subcellularLocation>
</comment>
<dbReference type="InterPro" id="IPR005225">
    <property type="entry name" value="Small_GTP-bd"/>
</dbReference>
<dbReference type="SMART" id="SM00174">
    <property type="entry name" value="RHO"/>
    <property type="match status" value="1"/>
</dbReference>
<evidence type="ECO:0000256" key="1">
    <source>
        <dbReference type="ARBA" id="ARBA00004370"/>
    </source>
</evidence>
<dbReference type="WBParaSite" id="sdigi.contig699.g9533.t1">
    <property type="protein sequence ID" value="sdigi.contig699.g9533.t1"/>
    <property type="gene ID" value="sdigi.contig699.g9533"/>
</dbReference>
<evidence type="ECO:0000256" key="3">
    <source>
        <dbReference type="ARBA" id="ARBA00022989"/>
    </source>
</evidence>
<dbReference type="PROSITE" id="PS51419">
    <property type="entry name" value="RAB"/>
    <property type="match status" value="1"/>
</dbReference>
<evidence type="ECO:0000313" key="8">
    <source>
        <dbReference type="WBParaSite" id="sdigi.contig699.g9533.t1"/>
    </source>
</evidence>
<proteinExistence type="inferred from homology"/>
<evidence type="ECO:0000313" key="7">
    <source>
        <dbReference type="Proteomes" id="UP000887581"/>
    </source>
</evidence>
<dbReference type="InterPro" id="IPR001806">
    <property type="entry name" value="Small_GTPase"/>
</dbReference>
<feature type="transmembrane region" description="Helical" evidence="6">
    <location>
        <begin position="326"/>
        <end position="350"/>
    </location>
</feature>
<comment type="function">
    <text evidence="6">Forms chloride channels.</text>
</comment>
<dbReference type="InterPro" id="IPR021134">
    <property type="entry name" value="Bestrophin-like"/>
</dbReference>
<evidence type="ECO:0000256" key="4">
    <source>
        <dbReference type="ARBA" id="ARBA00023136"/>
    </source>
</evidence>
<accession>A0A915Q0L7</accession>
<keyword evidence="6" id="KW-0406">Ion transport</keyword>
<dbReference type="SMART" id="SM00173">
    <property type="entry name" value="RAS"/>
    <property type="match status" value="1"/>
</dbReference>
<dbReference type="Pfam" id="PF00071">
    <property type="entry name" value="Ras"/>
    <property type="match status" value="1"/>
</dbReference>
<dbReference type="PANTHER" id="PTHR10736:SF28">
    <property type="entry name" value="BESTROPHIN HOMOLOG 13"/>
    <property type="match status" value="1"/>
</dbReference>
<feature type="transmembrane region" description="Helical" evidence="6">
    <location>
        <begin position="373"/>
        <end position="392"/>
    </location>
</feature>
<organism evidence="7 8">
    <name type="scientific">Setaria digitata</name>
    <dbReference type="NCBI Taxonomy" id="48799"/>
    <lineage>
        <taxon>Eukaryota</taxon>
        <taxon>Metazoa</taxon>
        <taxon>Ecdysozoa</taxon>
        <taxon>Nematoda</taxon>
        <taxon>Chromadorea</taxon>
        <taxon>Rhabditida</taxon>
        <taxon>Spirurina</taxon>
        <taxon>Spiruromorpha</taxon>
        <taxon>Filarioidea</taxon>
        <taxon>Setariidae</taxon>
        <taxon>Setaria</taxon>
    </lineage>
</organism>
<dbReference type="SMART" id="SM00175">
    <property type="entry name" value="RAB"/>
    <property type="match status" value="1"/>
</dbReference>
<feature type="transmembrane region" description="Helical" evidence="6">
    <location>
        <begin position="224"/>
        <end position="241"/>
    </location>
</feature>
<dbReference type="PRINTS" id="PR00449">
    <property type="entry name" value="RASTRNSFRMNG"/>
</dbReference>
<dbReference type="GO" id="GO:0005886">
    <property type="term" value="C:plasma membrane"/>
    <property type="evidence" value="ECO:0007669"/>
    <property type="project" value="UniProtKB-SubCell"/>
</dbReference>
<keyword evidence="2 6" id="KW-0812">Transmembrane</keyword>
<keyword evidence="6" id="KW-0869">Chloride channel</keyword>
<dbReference type="Gene3D" id="3.40.50.300">
    <property type="entry name" value="P-loop containing nucleotide triphosphate hydrolases"/>
    <property type="match status" value="1"/>
</dbReference>
<keyword evidence="4 6" id="KW-0472">Membrane</keyword>
<dbReference type="PANTHER" id="PTHR10736">
    <property type="entry name" value="BESTROPHIN"/>
    <property type="match status" value="1"/>
</dbReference>